<dbReference type="EMBL" id="BMAW01028108">
    <property type="protein sequence ID" value="GFU05725.1"/>
    <property type="molecule type" value="Genomic_DNA"/>
</dbReference>
<keyword evidence="2" id="KW-1185">Reference proteome</keyword>
<proteinExistence type="predicted"/>
<comment type="caution">
    <text evidence="1">The sequence shown here is derived from an EMBL/GenBank/DDBJ whole genome shotgun (WGS) entry which is preliminary data.</text>
</comment>
<gene>
    <name evidence="1" type="ORF">NPIL_278991</name>
</gene>
<organism evidence="1 2">
    <name type="scientific">Nephila pilipes</name>
    <name type="common">Giant wood spider</name>
    <name type="synonym">Nephila maculata</name>
    <dbReference type="NCBI Taxonomy" id="299642"/>
    <lineage>
        <taxon>Eukaryota</taxon>
        <taxon>Metazoa</taxon>
        <taxon>Ecdysozoa</taxon>
        <taxon>Arthropoda</taxon>
        <taxon>Chelicerata</taxon>
        <taxon>Arachnida</taxon>
        <taxon>Araneae</taxon>
        <taxon>Araneomorphae</taxon>
        <taxon>Entelegynae</taxon>
        <taxon>Araneoidea</taxon>
        <taxon>Nephilidae</taxon>
        <taxon>Nephila</taxon>
    </lineage>
</organism>
<sequence length="150" mass="16968">MYDPQLTRKFLEAHVVVQSDQLEDPRRCGFFQLKCEYGQFCYSPNKLFPKIEYCYNYKNIGSYCDGGAHRCAPGLECRPKRTAWRMKTICQEAPKKSTTESTTLATMSTETSTMPINITTVALTTNSVFKSTTKSPKLSTMSTETSTMPI</sequence>
<name>A0A8X6Q453_NEPPI</name>
<accession>A0A8X6Q453</accession>
<reference evidence="1" key="1">
    <citation type="submission" date="2020-08" db="EMBL/GenBank/DDBJ databases">
        <title>Multicomponent nature underlies the extraordinary mechanical properties of spider dragline silk.</title>
        <authorList>
            <person name="Kono N."/>
            <person name="Nakamura H."/>
            <person name="Mori M."/>
            <person name="Yoshida Y."/>
            <person name="Ohtoshi R."/>
            <person name="Malay A.D."/>
            <person name="Moran D.A.P."/>
            <person name="Tomita M."/>
            <person name="Numata K."/>
            <person name="Arakawa K."/>
        </authorList>
    </citation>
    <scope>NUCLEOTIDE SEQUENCE</scope>
</reference>
<protein>
    <submittedName>
        <fullName evidence="1">Uncharacterized protein</fullName>
    </submittedName>
</protein>
<evidence type="ECO:0000313" key="2">
    <source>
        <dbReference type="Proteomes" id="UP000887013"/>
    </source>
</evidence>
<evidence type="ECO:0000313" key="1">
    <source>
        <dbReference type="EMBL" id="GFU05725.1"/>
    </source>
</evidence>
<feature type="non-terminal residue" evidence="1">
    <location>
        <position position="1"/>
    </location>
</feature>
<dbReference type="Proteomes" id="UP000887013">
    <property type="component" value="Unassembled WGS sequence"/>
</dbReference>
<dbReference type="AlphaFoldDB" id="A0A8X6Q453"/>